<dbReference type="SUPFAM" id="SSF56601">
    <property type="entry name" value="beta-lactamase/transpeptidase-like"/>
    <property type="match status" value="1"/>
</dbReference>
<protein>
    <submittedName>
        <fullName evidence="3">Beta-lactamase</fullName>
    </submittedName>
</protein>
<name>A0AAC8ZG47_9LACO</name>
<feature type="transmembrane region" description="Helical" evidence="1">
    <location>
        <begin position="20"/>
        <end position="38"/>
    </location>
</feature>
<dbReference type="Gene3D" id="3.40.710.10">
    <property type="entry name" value="DD-peptidase/beta-lactamase superfamily"/>
    <property type="match status" value="1"/>
</dbReference>
<organism evidence="3 4">
    <name type="scientific">Levilactobacillus koreensis</name>
    <dbReference type="NCBI Taxonomy" id="637971"/>
    <lineage>
        <taxon>Bacteria</taxon>
        <taxon>Bacillati</taxon>
        <taxon>Bacillota</taxon>
        <taxon>Bacilli</taxon>
        <taxon>Lactobacillales</taxon>
        <taxon>Lactobacillaceae</taxon>
        <taxon>Levilactobacillus</taxon>
    </lineage>
</organism>
<accession>A0AAC8ZG47</accession>
<dbReference type="GO" id="GO:0046677">
    <property type="term" value="P:response to antibiotic"/>
    <property type="evidence" value="ECO:0007669"/>
    <property type="project" value="InterPro"/>
</dbReference>
<dbReference type="GO" id="GO:0008800">
    <property type="term" value="F:beta-lactamase activity"/>
    <property type="evidence" value="ECO:0007669"/>
    <property type="project" value="InterPro"/>
</dbReference>
<proteinExistence type="predicted"/>
<dbReference type="RefSeq" id="WP_048732850.1">
    <property type="nucleotide sequence ID" value="NZ_CP012033.1"/>
</dbReference>
<evidence type="ECO:0000256" key="1">
    <source>
        <dbReference type="SAM" id="Phobius"/>
    </source>
</evidence>
<dbReference type="AlphaFoldDB" id="A0AAC8ZG47"/>
<dbReference type="GO" id="GO:0030655">
    <property type="term" value="P:beta-lactam antibiotic catabolic process"/>
    <property type="evidence" value="ECO:0007669"/>
    <property type="project" value="InterPro"/>
</dbReference>
<evidence type="ECO:0000313" key="3">
    <source>
        <dbReference type="EMBL" id="AKP64081.1"/>
    </source>
</evidence>
<dbReference type="Proteomes" id="UP000036000">
    <property type="component" value="Chromosome"/>
</dbReference>
<keyword evidence="1" id="KW-1133">Transmembrane helix</keyword>
<keyword evidence="1" id="KW-0812">Transmembrane</keyword>
<dbReference type="InterPro" id="IPR012338">
    <property type="entry name" value="Beta-lactam/transpept-like"/>
</dbReference>
<dbReference type="PANTHER" id="PTHR35333:SF3">
    <property type="entry name" value="BETA-LACTAMASE-TYPE TRANSPEPTIDASE FOLD CONTAINING PROTEIN"/>
    <property type="match status" value="1"/>
</dbReference>
<dbReference type="EMBL" id="CP012033">
    <property type="protein sequence ID" value="AKP64081.1"/>
    <property type="molecule type" value="Genomic_DNA"/>
</dbReference>
<feature type="domain" description="Beta-lactamase class A catalytic" evidence="2">
    <location>
        <begin position="159"/>
        <end position="290"/>
    </location>
</feature>
<dbReference type="InterPro" id="IPR045155">
    <property type="entry name" value="Beta-lactam_cat"/>
</dbReference>
<dbReference type="Pfam" id="PF13354">
    <property type="entry name" value="Beta-lactamase2"/>
    <property type="match status" value="1"/>
</dbReference>
<dbReference type="InterPro" id="IPR000871">
    <property type="entry name" value="Beta-lactam_class-A"/>
</dbReference>
<sequence>MRHNEPQSFLQKLYKYRTYLLGLVILVVGIASIVGVQAHQKNVTEADSTSAVRAKGPTAHAIQAQQKQLKHKLTHYLKSVTADGTASVSFYNLGPTAGSSAAKSRTTRRLYKQGQLAASANAHTPAVSASTYKLFIAAYLFHQNHLGYYDWTLTEKDGFQRMIVNSENDFAEGVLDAYGLTTLDDFIASEGWYSPTFVANQASVTTAYSLTLLLKKLALQQAPFNHAHDRQWLLSLMNKQIYRTGIPAGAATAKKGTVVADKVGFLGDINNDAAIVTLPNGQRYVLVIMTHGHGQTGFSGFPRMAEITTHIQKMMYDPSIVKGLNK</sequence>
<gene>
    <name evidence="3" type="ORF">ABN16_03085</name>
</gene>
<evidence type="ECO:0000259" key="2">
    <source>
        <dbReference type="Pfam" id="PF13354"/>
    </source>
</evidence>
<dbReference type="PANTHER" id="PTHR35333">
    <property type="entry name" value="BETA-LACTAMASE"/>
    <property type="match status" value="1"/>
</dbReference>
<keyword evidence="1" id="KW-0472">Membrane</keyword>
<evidence type="ECO:0000313" key="4">
    <source>
        <dbReference type="Proteomes" id="UP000036000"/>
    </source>
</evidence>
<keyword evidence="4" id="KW-1185">Reference proteome</keyword>
<dbReference type="KEGG" id="lko:ABN16_03085"/>
<reference evidence="3 4" key="1">
    <citation type="submission" date="2015-07" db="EMBL/GenBank/DDBJ databases">
        <title>Lactobacillus korensis/26-25/ whole genome sequencing.</title>
        <authorList>
            <person name="Kim M.K."/>
            <person name="Im W.-T."/>
            <person name="Srinivasan S."/>
            <person name="Lee J.-J."/>
        </authorList>
    </citation>
    <scope>NUCLEOTIDE SEQUENCE [LARGE SCALE GENOMIC DNA]</scope>
    <source>
        <strain evidence="3 4">26-25</strain>
    </source>
</reference>